<evidence type="ECO:0000256" key="6">
    <source>
        <dbReference type="ARBA" id="ARBA00022679"/>
    </source>
</evidence>
<keyword evidence="9" id="KW-0460">Magnesium</keyword>
<accession>A0A0V1PZF1</accession>
<evidence type="ECO:0000256" key="5">
    <source>
        <dbReference type="ARBA" id="ARBA00012596"/>
    </source>
</evidence>
<feature type="region of interest" description="Disordered" evidence="13">
    <location>
        <begin position="1"/>
        <end position="49"/>
    </location>
</feature>
<evidence type="ECO:0000256" key="4">
    <source>
        <dbReference type="ARBA" id="ARBA00005432"/>
    </source>
</evidence>
<comment type="catalytic activity">
    <reaction evidence="12">
        <text>n isopentenyl diphosphate + (2E,6E)-farnesyl diphosphate = a di-trans,poly-cis-polyprenyl diphosphate + n diphosphate</text>
        <dbReference type="Rhea" id="RHEA:53008"/>
        <dbReference type="Rhea" id="RHEA-COMP:19494"/>
        <dbReference type="ChEBI" id="CHEBI:33019"/>
        <dbReference type="ChEBI" id="CHEBI:128769"/>
        <dbReference type="ChEBI" id="CHEBI:136960"/>
        <dbReference type="ChEBI" id="CHEBI:175763"/>
        <dbReference type="EC" id="2.5.1.87"/>
    </reaction>
</comment>
<dbReference type="GeneID" id="26839801"/>
<dbReference type="OrthoDB" id="19639at2759"/>
<evidence type="ECO:0000256" key="1">
    <source>
        <dbReference type="ARBA" id="ARBA00001946"/>
    </source>
</evidence>
<keyword evidence="16" id="KW-1185">Reference proteome</keyword>
<organism evidence="15 16">
    <name type="scientific">Debaryomyces fabryi</name>
    <dbReference type="NCBI Taxonomy" id="58627"/>
    <lineage>
        <taxon>Eukaryota</taxon>
        <taxon>Fungi</taxon>
        <taxon>Dikarya</taxon>
        <taxon>Ascomycota</taxon>
        <taxon>Saccharomycotina</taxon>
        <taxon>Pichiomycetes</taxon>
        <taxon>Debaryomycetaceae</taxon>
        <taxon>Debaryomyces</taxon>
    </lineage>
</organism>
<reference evidence="15 16" key="1">
    <citation type="submission" date="2015-11" db="EMBL/GenBank/DDBJ databases">
        <title>The genome of Debaryomyces fabryi.</title>
        <authorList>
            <person name="Tafer H."/>
            <person name="Lopandic K."/>
        </authorList>
    </citation>
    <scope>NUCLEOTIDE SEQUENCE [LARGE SCALE GENOMIC DNA]</scope>
    <source>
        <strain evidence="15 16">CBS 789</strain>
    </source>
</reference>
<dbReference type="GO" id="GO:1904423">
    <property type="term" value="C:dehydrodolichyl diphosphate synthase complex"/>
    <property type="evidence" value="ECO:0007669"/>
    <property type="project" value="InterPro"/>
</dbReference>
<name>A0A0V1PZF1_9ASCO</name>
<evidence type="ECO:0000256" key="9">
    <source>
        <dbReference type="ARBA" id="ARBA00022842"/>
    </source>
</evidence>
<comment type="cofactor">
    <cofactor evidence="1">
        <name>Mg(2+)</name>
        <dbReference type="ChEBI" id="CHEBI:18420"/>
    </cofactor>
</comment>
<dbReference type="AlphaFoldDB" id="A0A0V1PZF1"/>
<sequence>MTTDRAQTRSEGNIAAEVDKVGSSGPLGTDLGQEQTERQRPPNSDGTRSFIKDVSGLTRNLVHGDEKCWETVSGSLLSILTFYLSHTVLLGIFFCISIYKNIEYIYRRIYLKFLTLAYYPNKTPQLIRDDVNKLTKLPKRVSCILDLKDDDDENGGVEGLINDISELTAWSILAGIPVLSVYEYTGIVQHHLPELCRYIIKNLSVYFGTESVPVFSIRIPHSNTVIYSNNLQQSPSFEIPASIDLEISLLSKIDGKPTIIELTKSMCELAVNKELSIKDITIDLIDEELIELVGVEPDLLICFGPSLDLQDYPPWHIRLSEIFWEVDNQDVNYSIFIRALQKYSNCKVNVGK</sequence>
<protein>
    <recommendedName>
        <fullName evidence="5">ditrans,polycis-polyprenyl diphosphate synthase [(2E,6E)-farnesyldiphosphate specific]</fullName>
        <ecNumber evidence="5">2.5.1.87</ecNumber>
    </recommendedName>
</protein>
<evidence type="ECO:0000256" key="12">
    <source>
        <dbReference type="ARBA" id="ARBA00047353"/>
    </source>
</evidence>
<evidence type="ECO:0000256" key="10">
    <source>
        <dbReference type="ARBA" id="ARBA00022989"/>
    </source>
</evidence>
<evidence type="ECO:0000256" key="13">
    <source>
        <dbReference type="SAM" id="MobiDB-lite"/>
    </source>
</evidence>
<dbReference type="SUPFAM" id="SSF64005">
    <property type="entry name" value="Undecaprenyl diphosphate synthase"/>
    <property type="match status" value="1"/>
</dbReference>
<dbReference type="EMBL" id="LMYN01000053">
    <property type="protein sequence ID" value="KSA01429.1"/>
    <property type="molecule type" value="Genomic_DNA"/>
</dbReference>
<dbReference type="Proteomes" id="UP000054251">
    <property type="component" value="Unassembled WGS sequence"/>
</dbReference>
<dbReference type="InterPro" id="IPR038887">
    <property type="entry name" value="Nus1/NgBR"/>
</dbReference>
<keyword evidence="11 14" id="KW-0472">Membrane</keyword>
<evidence type="ECO:0000256" key="3">
    <source>
        <dbReference type="ARBA" id="ARBA00004922"/>
    </source>
</evidence>
<dbReference type="Gene3D" id="3.40.1180.10">
    <property type="entry name" value="Decaprenyl diphosphate synthase-like"/>
    <property type="match status" value="1"/>
</dbReference>
<evidence type="ECO:0000313" key="15">
    <source>
        <dbReference type="EMBL" id="KSA01429.1"/>
    </source>
</evidence>
<gene>
    <name evidence="15" type="ORF">AC631_02792</name>
</gene>
<dbReference type="PANTHER" id="PTHR21528">
    <property type="entry name" value="DEHYDRODOLICHYL DIPHOSPHATE SYNTHASE COMPLEX SUBUNIT NUS1"/>
    <property type="match status" value="1"/>
</dbReference>
<comment type="pathway">
    <text evidence="3">Protein modification; protein glycosylation.</text>
</comment>
<dbReference type="PANTHER" id="PTHR21528:SF0">
    <property type="entry name" value="DEHYDRODOLICHYL DIPHOSPHATE SYNTHASE COMPLEX SUBUNIT NUS1"/>
    <property type="match status" value="1"/>
</dbReference>
<dbReference type="InterPro" id="IPR036424">
    <property type="entry name" value="UPP_synth-like_sf"/>
</dbReference>
<comment type="subcellular location">
    <subcellularLocation>
        <location evidence="2">Endoplasmic reticulum membrane</location>
    </subcellularLocation>
</comment>
<keyword evidence="7 14" id="KW-0812">Transmembrane</keyword>
<evidence type="ECO:0000256" key="14">
    <source>
        <dbReference type="SAM" id="Phobius"/>
    </source>
</evidence>
<dbReference type="UniPathway" id="UPA00378"/>
<keyword evidence="6" id="KW-0808">Transferase</keyword>
<dbReference type="GO" id="GO:0005789">
    <property type="term" value="C:endoplasmic reticulum membrane"/>
    <property type="evidence" value="ECO:0007669"/>
    <property type="project" value="UniProtKB-SubCell"/>
</dbReference>
<evidence type="ECO:0000256" key="11">
    <source>
        <dbReference type="ARBA" id="ARBA00023136"/>
    </source>
</evidence>
<comment type="similarity">
    <text evidence="4">Belongs to the UPP synthase family.</text>
</comment>
<evidence type="ECO:0000256" key="2">
    <source>
        <dbReference type="ARBA" id="ARBA00004586"/>
    </source>
</evidence>
<comment type="caution">
    <text evidence="15">The sequence shown here is derived from an EMBL/GenBank/DDBJ whole genome shotgun (WGS) entry which is preliminary data.</text>
</comment>
<keyword evidence="8" id="KW-0256">Endoplasmic reticulum</keyword>
<dbReference type="EC" id="2.5.1.87" evidence="5"/>
<dbReference type="RefSeq" id="XP_015467531.1">
    <property type="nucleotide sequence ID" value="XM_015611622.1"/>
</dbReference>
<proteinExistence type="inferred from homology"/>
<feature type="compositionally biased region" description="Polar residues" evidence="13">
    <location>
        <begin position="1"/>
        <end position="11"/>
    </location>
</feature>
<keyword evidence="10 14" id="KW-1133">Transmembrane helix</keyword>
<evidence type="ECO:0000313" key="16">
    <source>
        <dbReference type="Proteomes" id="UP000054251"/>
    </source>
</evidence>
<feature type="transmembrane region" description="Helical" evidence="14">
    <location>
        <begin position="76"/>
        <end position="99"/>
    </location>
</feature>
<evidence type="ECO:0000256" key="8">
    <source>
        <dbReference type="ARBA" id="ARBA00022824"/>
    </source>
</evidence>
<dbReference type="GO" id="GO:0045547">
    <property type="term" value="F:ditrans,polycis-polyprenyl diphosphate synthase [(2E,6E)-farnesyl diphosphate specific] activity"/>
    <property type="evidence" value="ECO:0007669"/>
    <property type="project" value="UniProtKB-EC"/>
</dbReference>
<evidence type="ECO:0000256" key="7">
    <source>
        <dbReference type="ARBA" id="ARBA00022692"/>
    </source>
</evidence>